<dbReference type="EMBL" id="MFVH01000007">
    <property type="protein sequence ID" value="OGI92549.1"/>
    <property type="molecule type" value="Genomic_DNA"/>
</dbReference>
<sequence length="73" mass="8478">MKNFSSVRLWDTESSITEPRIAARISYLGRRKSGFEKSKKYLARTVLTILSRLNLDIEKLKSTLKLIHEVNLI</sequence>
<reference evidence="1 2" key="1">
    <citation type="journal article" date="2016" name="Nat. Commun.">
        <title>Thousands of microbial genomes shed light on interconnected biogeochemical processes in an aquifer system.</title>
        <authorList>
            <person name="Anantharaman K."/>
            <person name="Brown C.T."/>
            <person name="Hug L.A."/>
            <person name="Sharon I."/>
            <person name="Castelle C.J."/>
            <person name="Probst A.J."/>
            <person name="Thomas B.C."/>
            <person name="Singh A."/>
            <person name="Wilkins M.J."/>
            <person name="Karaoz U."/>
            <person name="Brodie E.L."/>
            <person name="Williams K.H."/>
            <person name="Hubbard S.S."/>
            <person name="Banfield J.F."/>
        </authorList>
    </citation>
    <scope>NUCLEOTIDE SEQUENCE [LARGE SCALE GENOMIC DNA]</scope>
</reference>
<gene>
    <name evidence="1" type="ORF">A2933_00960</name>
</gene>
<name>A0A1F6XE76_9BACT</name>
<evidence type="ECO:0000313" key="2">
    <source>
        <dbReference type="Proteomes" id="UP000179381"/>
    </source>
</evidence>
<protein>
    <recommendedName>
        <fullName evidence="3">Transposase DDE domain-containing protein</fullName>
    </recommendedName>
</protein>
<evidence type="ECO:0000313" key="1">
    <source>
        <dbReference type="EMBL" id="OGI92549.1"/>
    </source>
</evidence>
<evidence type="ECO:0008006" key="3">
    <source>
        <dbReference type="Google" id="ProtNLM"/>
    </source>
</evidence>
<dbReference type="Proteomes" id="UP000179381">
    <property type="component" value="Unassembled WGS sequence"/>
</dbReference>
<comment type="caution">
    <text evidence="1">The sequence shown here is derived from an EMBL/GenBank/DDBJ whole genome shotgun (WGS) entry which is preliminary data.</text>
</comment>
<organism evidence="1 2">
    <name type="scientific">Candidatus Nomurabacteria bacterium RIFCSPLOWO2_01_FULL_46_18</name>
    <dbReference type="NCBI Taxonomy" id="1801783"/>
    <lineage>
        <taxon>Bacteria</taxon>
        <taxon>Candidatus Nomuraibacteriota</taxon>
    </lineage>
</organism>
<accession>A0A1F6XE76</accession>
<dbReference type="AlphaFoldDB" id="A0A1F6XE76"/>
<proteinExistence type="predicted"/>